<evidence type="ECO:0000313" key="1">
    <source>
        <dbReference type="EMBL" id="GAQ84662.1"/>
    </source>
</evidence>
<dbReference type="Proteomes" id="UP000054558">
    <property type="component" value="Unassembled WGS sequence"/>
</dbReference>
<evidence type="ECO:0000313" key="2">
    <source>
        <dbReference type="Proteomes" id="UP000054558"/>
    </source>
</evidence>
<dbReference type="AlphaFoldDB" id="A0A1Y1I3X6"/>
<sequence length="91" mass="9758">MELKERGTLHVLGLEDVVRFGPSKLVGCWVVTTSADGRFAAFVGEVLSWAVTDGECVYAVKDVLSGFVGDRVRASEMAYLTDDRKAGTGTS</sequence>
<name>A0A1Y1I3X6_KLENI</name>
<gene>
    <name evidence="1" type="ORF">KFL_001990150</name>
</gene>
<proteinExistence type="predicted"/>
<dbReference type="EMBL" id="DF237148">
    <property type="protein sequence ID" value="GAQ84662.1"/>
    <property type="molecule type" value="Genomic_DNA"/>
</dbReference>
<reference evidence="1 2" key="1">
    <citation type="journal article" date="2014" name="Nat. Commun.">
        <title>Klebsormidium flaccidum genome reveals primary factors for plant terrestrial adaptation.</title>
        <authorList>
            <person name="Hori K."/>
            <person name="Maruyama F."/>
            <person name="Fujisawa T."/>
            <person name="Togashi T."/>
            <person name="Yamamoto N."/>
            <person name="Seo M."/>
            <person name="Sato S."/>
            <person name="Yamada T."/>
            <person name="Mori H."/>
            <person name="Tajima N."/>
            <person name="Moriyama T."/>
            <person name="Ikeuchi M."/>
            <person name="Watanabe M."/>
            <person name="Wada H."/>
            <person name="Kobayashi K."/>
            <person name="Saito M."/>
            <person name="Masuda T."/>
            <person name="Sasaki-Sekimoto Y."/>
            <person name="Mashiguchi K."/>
            <person name="Awai K."/>
            <person name="Shimojima M."/>
            <person name="Masuda S."/>
            <person name="Iwai M."/>
            <person name="Nobusawa T."/>
            <person name="Narise T."/>
            <person name="Kondo S."/>
            <person name="Saito H."/>
            <person name="Sato R."/>
            <person name="Murakawa M."/>
            <person name="Ihara Y."/>
            <person name="Oshima-Yamada Y."/>
            <person name="Ohtaka K."/>
            <person name="Satoh M."/>
            <person name="Sonobe K."/>
            <person name="Ishii M."/>
            <person name="Ohtani R."/>
            <person name="Kanamori-Sato M."/>
            <person name="Honoki R."/>
            <person name="Miyazaki D."/>
            <person name="Mochizuki H."/>
            <person name="Umetsu J."/>
            <person name="Higashi K."/>
            <person name="Shibata D."/>
            <person name="Kamiya Y."/>
            <person name="Sato N."/>
            <person name="Nakamura Y."/>
            <person name="Tabata S."/>
            <person name="Ida S."/>
            <person name="Kurokawa K."/>
            <person name="Ohta H."/>
        </authorList>
    </citation>
    <scope>NUCLEOTIDE SEQUENCE [LARGE SCALE GENOMIC DNA]</scope>
    <source>
        <strain evidence="1 2">NIES-2285</strain>
    </source>
</reference>
<organism evidence="1 2">
    <name type="scientific">Klebsormidium nitens</name>
    <name type="common">Green alga</name>
    <name type="synonym">Ulothrix nitens</name>
    <dbReference type="NCBI Taxonomy" id="105231"/>
    <lineage>
        <taxon>Eukaryota</taxon>
        <taxon>Viridiplantae</taxon>
        <taxon>Streptophyta</taxon>
        <taxon>Klebsormidiophyceae</taxon>
        <taxon>Klebsormidiales</taxon>
        <taxon>Klebsormidiaceae</taxon>
        <taxon>Klebsormidium</taxon>
    </lineage>
</organism>
<keyword evidence="2" id="KW-1185">Reference proteome</keyword>
<accession>A0A1Y1I3X6</accession>
<protein>
    <submittedName>
        <fullName evidence="1">Uncharacterized protein</fullName>
    </submittedName>
</protein>